<sequence>MDRGDGECQPFDEDGDKMSHWPAADIVKLHLLRSLGDERILQREDCASAPERRSARYHGSETVLGHTAAETAQRLTRPHSSGARRV</sequence>
<dbReference type="Proteomes" id="UP001221898">
    <property type="component" value="Unassembled WGS sequence"/>
</dbReference>
<dbReference type="AlphaFoldDB" id="A0AAD7RWY6"/>
<feature type="region of interest" description="Disordered" evidence="1">
    <location>
        <begin position="1"/>
        <end position="20"/>
    </location>
</feature>
<feature type="region of interest" description="Disordered" evidence="1">
    <location>
        <begin position="46"/>
        <end position="86"/>
    </location>
</feature>
<evidence type="ECO:0000313" key="3">
    <source>
        <dbReference type="Proteomes" id="UP001221898"/>
    </source>
</evidence>
<name>A0AAD7RWY6_9TELE</name>
<accession>A0AAD7RWY6</accession>
<reference evidence="2" key="1">
    <citation type="journal article" date="2023" name="Science">
        <title>Genome structures resolve the early diversification of teleost fishes.</title>
        <authorList>
            <person name="Parey E."/>
            <person name="Louis A."/>
            <person name="Montfort J."/>
            <person name="Bouchez O."/>
            <person name="Roques C."/>
            <person name="Iampietro C."/>
            <person name="Lluch J."/>
            <person name="Castinel A."/>
            <person name="Donnadieu C."/>
            <person name="Desvignes T."/>
            <person name="Floi Bucao C."/>
            <person name="Jouanno E."/>
            <person name="Wen M."/>
            <person name="Mejri S."/>
            <person name="Dirks R."/>
            <person name="Jansen H."/>
            <person name="Henkel C."/>
            <person name="Chen W.J."/>
            <person name="Zahm M."/>
            <person name="Cabau C."/>
            <person name="Klopp C."/>
            <person name="Thompson A.W."/>
            <person name="Robinson-Rechavi M."/>
            <person name="Braasch I."/>
            <person name="Lecointre G."/>
            <person name="Bobe J."/>
            <person name="Postlethwait J.H."/>
            <person name="Berthelot C."/>
            <person name="Roest Crollius H."/>
            <person name="Guiguen Y."/>
        </authorList>
    </citation>
    <scope>NUCLEOTIDE SEQUENCE</scope>
    <source>
        <strain evidence="2">NC1722</strain>
    </source>
</reference>
<protein>
    <submittedName>
        <fullName evidence="2">Uncharacterized protein</fullName>
    </submittedName>
</protein>
<keyword evidence="3" id="KW-1185">Reference proteome</keyword>
<evidence type="ECO:0000313" key="2">
    <source>
        <dbReference type="EMBL" id="KAJ8391777.1"/>
    </source>
</evidence>
<proteinExistence type="predicted"/>
<organism evidence="2 3">
    <name type="scientific">Aldrovandia affinis</name>
    <dbReference type="NCBI Taxonomy" id="143900"/>
    <lineage>
        <taxon>Eukaryota</taxon>
        <taxon>Metazoa</taxon>
        <taxon>Chordata</taxon>
        <taxon>Craniata</taxon>
        <taxon>Vertebrata</taxon>
        <taxon>Euteleostomi</taxon>
        <taxon>Actinopterygii</taxon>
        <taxon>Neopterygii</taxon>
        <taxon>Teleostei</taxon>
        <taxon>Notacanthiformes</taxon>
        <taxon>Halosauridae</taxon>
        <taxon>Aldrovandia</taxon>
    </lineage>
</organism>
<evidence type="ECO:0000256" key="1">
    <source>
        <dbReference type="SAM" id="MobiDB-lite"/>
    </source>
</evidence>
<dbReference type="EMBL" id="JAINUG010000153">
    <property type="protein sequence ID" value="KAJ8391777.1"/>
    <property type="molecule type" value="Genomic_DNA"/>
</dbReference>
<gene>
    <name evidence="2" type="ORF">AAFF_G00085490</name>
</gene>
<comment type="caution">
    <text evidence="2">The sequence shown here is derived from an EMBL/GenBank/DDBJ whole genome shotgun (WGS) entry which is preliminary data.</text>
</comment>